<proteinExistence type="predicted"/>
<feature type="non-terminal residue" evidence="2">
    <location>
        <position position="1"/>
    </location>
</feature>
<dbReference type="EMBL" id="AB079724">
    <property type="protein sequence ID" value="BAC07477.1"/>
    <property type="molecule type" value="Genomic_DNA"/>
</dbReference>
<organism evidence="2">
    <name type="scientific">Human adenovirus 34</name>
    <dbReference type="NCBI Taxonomy" id="10548"/>
    <lineage>
        <taxon>Viruses</taxon>
        <taxon>Varidnaviria</taxon>
        <taxon>Bamfordvirae</taxon>
        <taxon>Preplasmiviricota</taxon>
        <taxon>Polisuviricotina</taxon>
        <taxon>Pharingeaviricetes</taxon>
        <taxon>Rowavirales</taxon>
        <taxon>Adenoviridae</taxon>
        <taxon>Mastadenovirus</taxon>
        <taxon>Mastadenovirus blackbeardi</taxon>
        <taxon>Human mastadenovirus B</taxon>
    </lineage>
</organism>
<evidence type="ECO:0000313" key="2">
    <source>
        <dbReference type="EMBL" id="BAC07477.1"/>
    </source>
</evidence>
<reference evidence="2" key="1">
    <citation type="journal article" date="2004" name="J. Clin. Pathol.">
        <title>Characterisation of hexon and fibre genes of a novel strain of adenovirus involved in epidemic keratoconjunctivitis.</title>
        <authorList>
            <person name="Adhikary A.K."/>
            <person name="Inada T."/>
            <person name="Numaga J."/>
            <person name="Suzuki E."/>
            <person name="Ushijima H."/>
            <person name="Banik U."/>
            <person name="Mukouyama A."/>
            <person name="Matsuno S."/>
            <person name="Okabe N."/>
        </authorList>
    </citation>
    <scope>NUCLEOTIDE SEQUENCE</scope>
    <source>
        <strain evidence="2">Compton</strain>
    </source>
</reference>
<protein>
    <submittedName>
        <fullName evidence="2">L4 100kDa</fullName>
    </submittedName>
</protein>
<feature type="region of interest" description="Disordered" evidence="1">
    <location>
        <begin position="1"/>
        <end position="30"/>
    </location>
</feature>
<accession>Q8JW25</accession>
<evidence type="ECO:0000256" key="1">
    <source>
        <dbReference type="SAM" id="MobiDB-lite"/>
    </source>
</evidence>
<sequence length="51" mass="5690">IAFENKKGGLNGNRGVEKTRRPGVKYTKGRQPGIRRFNLSIFQQLGQAGMN</sequence>
<name>Q8JW25_9ADEN</name>